<dbReference type="InterPro" id="IPR025624">
    <property type="entry name" value="PcfK"/>
</dbReference>
<reference evidence="1" key="1">
    <citation type="submission" date="2016-04" db="EMBL/GenBank/DDBJ databases">
        <authorList>
            <person name="Evans L.H."/>
            <person name="Alamgir A."/>
            <person name="Owens N."/>
            <person name="Weber N.D."/>
            <person name="Virtaneva K."/>
            <person name="Barbian K."/>
            <person name="Babar A."/>
            <person name="Rosenke K."/>
        </authorList>
    </citation>
    <scope>NUCLEOTIDE SEQUENCE</scope>
    <source>
        <strain evidence="1">86-2</strain>
    </source>
</reference>
<dbReference type="RefSeq" id="WP_296952579.1">
    <property type="nucleotide sequence ID" value="NZ_LT599021.1"/>
</dbReference>
<dbReference type="EMBL" id="FLUL01000002">
    <property type="protein sequence ID" value="SBW10332.1"/>
    <property type="molecule type" value="Genomic_DNA"/>
</dbReference>
<dbReference type="Pfam" id="PF14058">
    <property type="entry name" value="PcfK"/>
    <property type="match status" value="1"/>
</dbReference>
<proteinExistence type="predicted"/>
<name>A0A212KFB8_9BACT</name>
<evidence type="ECO:0008006" key="2">
    <source>
        <dbReference type="Google" id="ProtNLM"/>
    </source>
</evidence>
<accession>A0A212KFB8</accession>
<sequence length="137" mass="15690">MKSTAYFTRTILTHLEQRASQDPLFAESFANPDRDIDQCCIYILNQVQKSGCNGFHDDEIFELAESYYTAKNIEVGKPINARISVNHVVELTAEEREQARQDAIQKAQNDTYNKMMQPKKKAVRVQLNTAVQTSLFD</sequence>
<gene>
    <name evidence="1" type="ORF">KL86DYS2_20042</name>
</gene>
<protein>
    <recommendedName>
        <fullName evidence="2">PcfK-like protein</fullName>
    </recommendedName>
</protein>
<organism evidence="1">
    <name type="scientific">uncultured Dysgonomonas sp</name>
    <dbReference type="NCBI Taxonomy" id="206096"/>
    <lineage>
        <taxon>Bacteria</taxon>
        <taxon>Pseudomonadati</taxon>
        <taxon>Bacteroidota</taxon>
        <taxon>Bacteroidia</taxon>
        <taxon>Bacteroidales</taxon>
        <taxon>Dysgonomonadaceae</taxon>
        <taxon>Dysgonomonas</taxon>
        <taxon>environmental samples</taxon>
    </lineage>
</organism>
<dbReference type="AlphaFoldDB" id="A0A212KFB8"/>
<evidence type="ECO:0000313" key="1">
    <source>
        <dbReference type="EMBL" id="SBW10332.1"/>
    </source>
</evidence>